<dbReference type="Proteomes" id="UP000292447">
    <property type="component" value="Chromosome I"/>
</dbReference>
<gene>
    <name evidence="1" type="ORF">METSCH_A06000</name>
</gene>
<evidence type="ECO:0000313" key="2">
    <source>
        <dbReference type="Proteomes" id="UP000292447"/>
    </source>
</evidence>
<sequence>MLGHSHTNSICAADIEIPNSKVSGDDFRDPDTKALRVVHKTDQVTNTKMLSFSVEKGEKIFKDSLCPSHIGQRQAGAIDYNTGSRLRNAEANLALDLTNIHATQILVNSLHSTTVFTGLSKTLQVSGIQYRPETWKSADLAGKTSLDGLFSACLAQASACPRLPETSRKRGHFAAKWKLFLARVKIRDHHKNLSHLIRAKTNIGLNQIRDHHHNALHAEHYMPLDAETPDVSPEPIDDWLEDDPSVTTAVAGQREKARRLWTHALNRLKRVFFYDQGFRR</sequence>
<proteinExistence type="predicted"/>
<protein>
    <submittedName>
        <fullName evidence="1">Uncharacterized protein</fullName>
    </submittedName>
</protein>
<keyword evidence="2" id="KW-1185">Reference proteome</keyword>
<dbReference type="EMBL" id="CP034456">
    <property type="protein sequence ID" value="QBM85969.1"/>
    <property type="molecule type" value="Genomic_DNA"/>
</dbReference>
<name>A0A4P6XH71_9ASCO</name>
<accession>A0A4P6XH71</accession>
<organism evidence="1 2">
    <name type="scientific">Metschnikowia aff. pulcherrima</name>
    <dbReference type="NCBI Taxonomy" id="2163413"/>
    <lineage>
        <taxon>Eukaryota</taxon>
        <taxon>Fungi</taxon>
        <taxon>Dikarya</taxon>
        <taxon>Ascomycota</taxon>
        <taxon>Saccharomycotina</taxon>
        <taxon>Pichiomycetes</taxon>
        <taxon>Metschnikowiaceae</taxon>
        <taxon>Metschnikowia</taxon>
    </lineage>
</organism>
<evidence type="ECO:0000313" key="1">
    <source>
        <dbReference type="EMBL" id="QBM85969.1"/>
    </source>
</evidence>
<reference evidence="2" key="1">
    <citation type="submission" date="2019-03" db="EMBL/GenBank/DDBJ databases">
        <title>Snf2 controls pulcherriminic acid biosynthesis and connects pigmentation and antifungal activity of the yeast Metschnikowia pulcherrima.</title>
        <authorList>
            <person name="Gore-Lloyd D."/>
            <person name="Sumann I."/>
            <person name="Brachmann A.O."/>
            <person name="Schneeberger K."/>
            <person name="Ortiz-Merino R.A."/>
            <person name="Moreno-Beltran M."/>
            <person name="Schlaefli M."/>
            <person name="Kirner P."/>
            <person name="Santos Kron A."/>
            <person name="Wolfe K.H."/>
            <person name="Piel J."/>
            <person name="Ahrens C.H."/>
            <person name="Henk D."/>
            <person name="Freimoser F.M."/>
        </authorList>
    </citation>
    <scope>NUCLEOTIDE SEQUENCE [LARGE SCALE GENOMIC DNA]</scope>
    <source>
        <strain evidence="2">APC 1.2</strain>
    </source>
</reference>
<dbReference type="AlphaFoldDB" id="A0A4P6XH71"/>